<evidence type="ECO:0000313" key="1">
    <source>
        <dbReference type="EMBL" id="GIY66420.1"/>
    </source>
</evidence>
<comment type="caution">
    <text evidence="1">The sequence shown here is derived from an EMBL/GenBank/DDBJ whole genome shotgun (WGS) entry which is preliminary data.</text>
</comment>
<protein>
    <submittedName>
        <fullName evidence="1">Uncharacterized protein</fullName>
    </submittedName>
</protein>
<proteinExistence type="predicted"/>
<reference evidence="1 2" key="1">
    <citation type="submission" date="2021-06" db="EMBL/GenBank/DDBJ databases">
        <title>Caerostris extrusa draft genome.</title>
        <authorList>
            <person name="Kono N."/>
            <person name="Arakawa K."/>
        </authorList>
    </citation>
    <scope>NUCLEOTIDE SEQUENCE [LARGE SCALE GENOMIC DNA]</scope>
</reference>
<gene>
    <name evidence="1" type="ORF">CEXT_528451</name>
</gene>
<keyword evidence="2" id="KW-1185">Reference proteome</keyword>
<evidence type="ECO:0000313" key="2">
    <source>
        <dbReference type="Proteomes" id="UP001054945"/>
    </source>
</evidence>
<dbReference type="Proteomes" id="UP001054945">
    <property type="component" value="Unassembled WGS sequence"/>
</dbReference>
<accession>A0AAV4VA99</accession>
<dbReference type="AlphaFoldDB" id="A0AAV4VA99"/>
<name>A0AAV4VA99_CAEEX</name>
<dbReference type="EMBL" id="BPLR01014117">
    <property type="protein sequence ID" value="GIY66420.1"/>
    <property type="molecule type" value="Genomic_DNA"/>
</dbReference>
<sequence length="136" mass="15109">MAKVVVCIVLHKGRRMSGVESDFSSFSKARSKDGSLEYPSGRHVKEGLECAISPFLAFGAIALQEDSYILNGAFICQMGYLEVGRLKKKTDVAMNAANFIASSLLLRFEKKCNLGSNFIGNNHNLPWEYLRNEVEN</sequence>
<organism evidence="1 2">
    <name type="scientific">Caerostris extrusa</name>
    <name type="common">Bark spider</name>
    <name type="synonym">Caerostris bankana</name>
    <dbReference type="NCBI Taxonomy" id="172846"/>
    <lineage>
        <taxon>Eukaryota</taxon>
        <taxon>Metazoa</taxon>
        <taxon>Ecdysozoa</taxon>
        <taxon>Arthropoda</taxon>
        <taxon>Chelicerata</taxon>
        <taxon>Arachnida</taxon>
        <taxon>Araneae</taxon>
        <taxon>Araneomorphae</taxon>
        <taxon>Entelegynae</taxon>
        <taxon>Araneoidea</taxon>
        <taxon>Araneidae</taxon>
        <taxon>Caerostris</taxon>
    </lineage>
</organism>